<protein>
    <submittedName>
        <fullName evidence="1">Uncharacterized protein</fullName>
    </submittedName>
</protein>
<gene>
    <name evidence="1" type="ORF">GDO54_000605</name>
</gene>
<evidence type="ECO:0000313" key="2">
    <source>
        <dbReference type="Proteomes" id="UP001181693"/>
    </source>
</evidence>
<dbReference type="Proteomes" id="UP001181693">
    <property type="component" value="Unassembled WGS sequence"/>
</dbReference>
<reference evidence="1" key="1">
    <citation type="thesis" date="2020" institute="ProQuest LLC" country="789 East Eisenhower Parkway, Ann Arbor, MI, USA">
        <title>Comparative Genomics and Chromosome Evolution.</title>
        <authorList>
            <person name="Mudd A.B."/>
        </authorList>
    </citation>
    <scope>NUCLEOTIDE SEQUENCE</scope>
    <source>
        <strain evidence="1">1538</strain>
        <tissue evidence="1">Blood</tissue>
    </source>
</reference>
<organism evidence="1 2">
    <name type="scientific">Pyxicephalus adspersus</name>
    <name type="common">African bullfrog</name>
    <dbReference type="NCBI Taxonomy" id="30357"/>
    <lineage>
        <taxon>Eukaryota</taxon>
        <taxon>Metazoa</taxon>
        <taxon>Chordata</taxon>
        <taxon>Craniata</taxon>
        <taxon>Vertebrata</taxon>
        <taxon>Euteleostomi</taxon>
        <taxon>Amphibia</taxon>
        <taxon>Batrachia</taxon>
        <taxon>Anura</taxon>
        <taxon>Neobatrachia</taxon>
        <taxon>Ranoidea</taxon>
        <taxon>Pyxicephalidae</taxon>
        <taxon>Pyxicephalinae</taxon>
        <taxon>Pyxicephalus</taxon>
    </lineage>
</organism>
<proteinExistence type="predicted"/>
<dbReference type="AlphaFoldDB" id="A0AAV3AV37"/>
<comment type="caution">
    <text evidence="1">The sequence shown here is derived from an EMBL/GenBank/DDBJ whole genome shotgun (WGS) entry which is preliminary data.</text>
</comment>
<dbReference type="EMBL" id="DYDO01000001">
    <property type="protein sequence ID" value="DBA32846.1"/>
    <property type="molecule type" value="Genomic_DNA"/>
</dbReference>
<sequence length="92" mass="9803">MGGSLCSDQCVMVLAARTLLPPSSSSATGNYILCMLSSGKYGIWDVFEHVLAGVSAGINPAVFLGLVSQQRPKINNFQYCLPKVKISCSLTF</sequence>
<evidence type="ECO:0000313" key="1">
    <source>
        <dbReference type="EMBL" id="DBA32846.1"/>
    </source>
</evidence>
<name>A0AAV3AV37_PYXAD</name>
<accession>A0AAV3AV37</accession>
<keyword evidence="2" id="KW-1185">Reference proteome</keyword>